<comment type="caution">
    <text evidence="2">The sequence shown here is derived from an EMBL/GenBank/DDBJ whole genome shotgun (WGS) entry which is preliminary data.</text>
</comment>
<dbReference type="AlphaFoldDB" id="X1FEH0"/>
<dbReference type="Pfam" id="PF17288">
    <property type="entry name" value="Terminase_3C"/>
    <property type="match status" value="1"/>
</dbReference>
<dbReference type="PANTHER" id="PTHR39184:SF1">
    <property type="entry name" value="PBSX PHAGE TERMINASE LARGE SUBUNIT"/>
    <property type="match status" value="1"/>
</dbReference>
<gene>
    <name evidence="2" type="ORF">S03H2_08661</name>
</gene>
<sequence>EWGELEGRIYDWDIVPKKPDNPDEIFYGGDFGYSVDPAVLLRIYRKADEFWLEELVYETGLTNIQLGHKMKKLGVEPDDYIYFDSAEPKSIQELCDMGFTAKPCEKGPDSVVAGIDFLQEQTIHIIDGSENVSIEQRSYVRQQDKDGNWLPKPIEFNNHAMSAARYGIHTHCKSMGDSYAGWSKEGWR</sequence>
<dbReference type="Gene3D" id="3.30.420.280">
    <property type="match status" value="1"/>
</dbReference>
<organism evidence="2">
    <name type="scientific">marine sediment metagenome</name>
    <dbReference type="NCBI Taxonomy" id="412755"/>
    <lineage>
        <taxon>unclassified sequences</taxon>
        <taxon>metagenomes</taxon>
        <taxon>ecological metagenomes</taxon>
    </lineage>
</organism>
<feature type="domain" description="Phage terminase large subunit C-terminal" evidence="1">
    <location>
        <begin position="30"/>
        <end position="168"/>
    </location>
</feature>
<evidence type="ECO:0000259" key="1">
    <source>
        <dbReference type="Pfam" id="PF17288"/>
    </source>
</evidence>
<dbReference type="PANTHER" id="PTHR39184">
    <property type="match status" value="1"/>
</dbReference>
<dbReference type="InterPro" id="IPR052380">
    <property type="entry name" value="Viral_DNA_packaging_terminase"/>
</dbReference>
<dbReference type="InterPro" id="IPR035413">
    <property type="entry name" value="Terminase_L_C"/>
</dbReference>
<dbReference type="EMBL" id="BARU01004250">
    <property type="protein sequence ID" value="GAH19153.1"/>
    <property type="molecule type" value="Genomic_DNA"/>
</dbReference>
<reference evidence="2" key="1">
    <citation type="journal article" date="2014" name="Front. Microbiol.">
        <title>High frequency of phylogenetically diverse reductive dehalogenase-homologous genes in deep subseafloor sedimentary metagenomes.</title>
        <authorList>
            <person name="Kawai M."/>
            <person name="Futagami T."/>
            <person name="Toyoda A."/>
            <person name="Takaki Y."/>
            <person name="Nishi S."/>
            <person name="Hori S."/>
            <person name="Arai W."/>
            <person name="Tsubouchi T."/>
            <person name="Morono Y."/>
            <person name="Uchiyama I."/>
            <person name="Ito T."/>
            <person name="Fujiyama A."/>
            <person name="Inagaki F."/>
            <person name="Takami H."/>
        </authorList>
    </citation>
    <scope>NUCLEOTIDE SEQUENCE</scope>
    <source>
        <strain evidence="2">Expedition CK06-06</strain>
    </source>
</reference>
<accession>X1FEH0</accession>
<protein>
    <recommendedName>
        <fullName evidence="1">Phage terminase large subunit C-terminal domain-containing protein</fullName>
    </recommendedName>
</protein>
<feature type="non-terminal residue" evidence="2">
    <location>
        <position position="1"/>
    </location>
</feature>
<evidence type="ECO:0000313" key="2">
    <source>
        <dbReference type="EMBL" id="GAH19153.1"/>
    </source>
</evidence>
<name>X1FEH0_9ZZZZ</name>
<proteinExistence type="predicted"/>